<dbReference type="EMBL" id="MK613347">
    <property type="protein sequence ID" value="QBQ72667.1"/>
    <property type="molecule type" value="Genomic_DNA"/>
</dbReference>
<evidence type="ECO:0000313" key="1">
    <source>
        <dbReference type="EMBL" id="QBQ72667.1"/>
    </source>
</evidence>
<name>A0A646QWR1_9CAUD</name>
<accession>A0A646QWR1</accession>
<dbReference type="Proteomes" id="UP000425344">
    <property type="component" value="Segment"/>
</dbReference>
<sequence>MEIERVEVTLKTCKNMTDQLESLGANIITEKLGGQIVKKALNDKGKTLFKAIINIEEALARVSYPKGLFDRV</sequence>
<protein>
    <submittedName>
        <fullName evidence="1">Uncharacterized protein</fullName>
    </submittedName>
</protein>
<reference evidence="1 2" key="1">
    <citation type="journal article" date="2019" name="mSystems">
        <title>Diverse, abundant and novel viruses infecting the marine abundant Roseobacter RCA lineage.</title>
        <authorList>
            <person name="Zhang Z.F."/>
            <person name="Chen F."/>
            <person name="Chu X."/>
            <person name="Zhang H."/>
            <person name="Luo H.W."/>
            <person name="Zhai Z.Q."/>
            <person name="Yang M.Y."/>
            <person name="Zhao Y.L."/>
        </authorList>
    </citation>
    <scope>NUCLEOTIDE SEQUENCE [LARGE SCALE GENOMIC DNA]</scope>
</reference>
<proteinExistence type="predicted"/>
<gene>
    <name evidence="1" type="ORF">CRP5_gp01</name>
</gene>
<evidence type="ECO:0000313" key="2">
    <source>
        <dbReference type="Proteomes" id="UP000425344"/>
    </source>
</evidence>
<organism evidence="1 2">
    <name type="scientific">Roseobacter phage CRP-5</name>
    <dbReference type="NCBI Taxonomy" id="2559284"/>
    <lineage>
        <taxon>Viruses</taxon>
        <taxon>Duplodnaviria</taxon>
        <taxon>Heunggongvirae</taxon>
        <taxon>Uroviricota</taxon>
        <taxon>Caudoviricetes</taxon>
        <taxon>Zobellviridae</taxon>
        <taxon>Cobavirinae</taxon>
        <taxon>Veravirus</taxon>
    </lineage>
</organism>